<comment type="caution">
    <text evidence="2">The sequence shown here is derived from an EMBL/GenBank/DDBJ whole genome shotgun (WGS) entry which is preliminary data.</text>
</comment>
<proteinExistence type="predicted"/>
<dbReference type="RefSeq" id="WP_019285557.1">
    <property type="nucleotide sequence ID" value="NZ_DAMCTM010000002.1"/>
</dbReference>
<feature type="transmembrane region" description="Helical" evidence="1">
    <location>
        <begin position="30"/>
        <end position="49"/>
    </location>
</feature>
<protein>
    <submittedName>
        <fullName evidence="2">Uncharacterized protein</fullName>
    </submittedName>
</protein>
<sequence length="87" mass="9263">MSDQRYYPIDPDEAHRLAELEATTQPRGPYAPAIVVGLLGLLCAASVLLRELAVMSIDLVTQGPWIVVGVGVLLLLVGAVGIARRGR</sequence>
<evidence type="ECO:0000256" key="1">
    <source>
        <dbReference type="SAM" id="Phobius"/>
    </source>
</evidence>
<organism evidence="2 3">
    <name type="scientific">Arsenicicoccus bolidensis</name>
    <dbReference type="NCBI Taxonomy" id="229480"/>
    <lineage>
        <taxon>Bacteria</taxon>
        <taxon>Bacillati</taxon>
        <taxon>Actinomycetota</taxon>
        <taxon>Actinomycetes</taxon>
        <taxon>Micrococcales</taxon>
        <taxon>Intrasporangiaceae</taxon>
        <taxon>Arsenicicoccus</taxon>
    </lineage>
</organism>
<dbReference type="EMBL" id="JAKRCV010000095">
    <property type="protein sequence ID" value="MCG7323675.1"/>
    <property type="molecule type" value="Genomic_DNA"/>
</dbReference>
<keyword evidence="1" id="KW-1133">Transmembrane helix</keyword>
<name>A0ABS9Q8S1_9MICO</name>
<gene>
    <name evidence="2" type="ORF">MHL29_17520</name>
</gene>
<dbReference type="Proteomes" id="UP001521931">
    <property type="component" value="Unassembled WGS sequence"/>
</dbReference>
<reference evidence="2 3" key="1">
    <citation type="submission" date="2022-02" db="EMBL/GenBank/DDBJ databases">
        <title>Uncovering new skin microbiome diversity through culturing and metagenomics.</title>
        <authorList>
            <person name="Conlan S."/>
            <person name="Deming C."/>
            <person name="Nisc Comparative Sequencing Program N."/>
            <person name="Segre J.A."/>
        </authorList>
    </citation>
    <scope>NUCLEOTIDE SEQUENCE [LARGE SCALE GENOMIC DNA]</scope>
    <source>
        <strain evidence="2 3">ACRQZ</strain>
    </source>
</reference>
<keyword evidence="1" id="KW-0812">Transmembrane</keyword>
<evidence type="ECO:0000313" key="3">
    <source>
        <dbReference type="Proteomes" id="UP001521931"/>
    </source>
</evidence>
<accession>A0ABS9Q8S1</accession>
<keyword evidence="1" id="KW-0472">Membrane</keyword>
<evidence type="ECO:0000313" key="2">
    <source>
        <dbReference type="EMBL" id="MCG7323675.1"/>
    </source>
</evidence>
<feature type="transmembrane region" description="Helical" evidence="1">
    <location>
        <begin position="64"/>
        <end position="83"/>
    </location>
</feature>
<keyword evidence="3" id="KW-1185">Reference proteome</keyword>